<dbReference type="SUPFAM" id="SSF55729">
    <property type="entry name" value="Acyl-CoA N-acyltransferases (Nat)"/>
    <property type="match status" value="1"/>
</dbReference>
<sequence length="186" mass="20852">MRLREIRPDDQRALAGFDRDGDGGYRHWATHRAEVAGSGGDRHLAIETRHGRTLVGSIWVRTDPAASRFSYGVGIGAQHRRCGYAEDAVTTLLAAMFGPAGYRKCEVSVHGRNFASLALHARLGFREEGRVRDTEALRGQITYPVLMGLGADAFAARRLDTADGPWTARHSRTRRRGRHWRTRVRY</sequence>
<proteinExistence type="predicted"/>
<gene>
    <name evidence="2" type="ORF">QRX50_17095</name>
</gene>
<dbReference type="GO" id="GO:0008999">
    <property type="term" value="F:protein-N-terminal-alanine acetyltransferase activity"/>
    <property type="evidence" value="ECO:0007669"/>
    <property type="project" value="TreeGrafter"/>
</dbReference>
<evidence type="ECO:0000313" key="3">
    <source>
        <dbReference type="Proteomes" id="UP001236014"/>
    </source>
</evidence>
<dbReference type="EC" id="2.-.-.-" evidence="2"/>
<dbReference type="PANTHER" id="PTHR43441:SF2">
    <property type="entry name" value="FAMILY ACETYLTRANSFERASE, PUTATIVE (AFU_ORTHOLOGUE AFUA_7G00850)-RELATED"/>
    <property type="match status" value="1"/>
</dbReference>
<dbReference type="InterPro" id="IPR000182">
    <property type="entry name" value="GNAT_dom"/>
</dbReference>
<dbReference type="GO" id="GO:1990189">
    <property type="term" value="F:protein N-terminal-serine acetyltransferase activity"/>
    <property type="evidence" value="ECO:0007669"/>
    <property type="project" value="TreeGrafter"/>
</dbReference>
<protein>
    <submittedName>
        <fullName evidence="2">GNAT family protein</fullName>
        <ecNumber evidence="2">2.-.-.-</ecNumber>
    </submittedName>
</protein>
<dbReference type="RefSeq" id="WP_285974486.1">
    <property type="nucleotide sequence ID" value="NZ_CP127294.1"/>
</dbReference>
<evidence type="ECO:0000313" key="2">
    <source>
        <dbReference type="EMBL" id="WIX83949.1"/>
    </source>
</evidence>
<keyword evidence="3" id="KW-1185">Reference proteome</keyword>
<dbReference type="KEGG" id="acab:QRX50_17095"/>
<dbReference type="InterPro" id="IPR016181">
    <property type="entry name" value="Acyl_CoA_acyltransferase"/>
</dbReference>
<dbReference type="InterPro" id="IPR051908">
    <property type="entry name" value="Ribosomal_N-acetyltransferase"/>
</dbReference>
<dbReference type="Pfam" id="PF13302">
    <property type="entry name" value="Acetyltransf_3"/>
    <property type="match status" value="1"/>
</dbReference>
<dbReference type="Proteomes" id="UP001236014">
    <property type="component" value="Chromosome"/>
</dbReference>
<name>A0A9Y2N2F6_9PSEU</name>
<dbReference type="PROSITE" id="PS51186">
    <property type="entry name" value="GNAT"/>
    <property type="match status" value="1"/>
</dbReference>
<keyword evidence="2" id="KW-0808">Transferase</keyword>
<dbReference type="GO" id="GO:0005737">
    <property type="term" value="C:cytoplasm"/>
    <property type="evidence" value="ECO:0007669"/>
    <property type="project" value="TreeGrafter"/>
</dbReference>
<organism evidence="2 3">
    <name type="scientific">Amycolatopsis carbonis</name>
    <dbReference type="NCBI Taxonomy" id="715471"/>
    <lineage>
        <taxon>Bacteria</taxon>
        <taxon>Bacillati</taxon>
        <taxon>Actinomycetota</taxon>
        <taxon>Actinomycetes</taxon>
        <taxon>Pseudonocardiales</taxon>
        <taxon>Pseudonocardiaceae</taxon>
        <taxon>Amycolatopsis</taxon>
    </lineage>
</organism>
<dbReference type="Gene3D" id="3.40.630.30">
    <property type="match status" value="1"/>
</dbReference>
<feature type="domain" description="N-acetyltransferase" evidence="1">
    <location>
        <begin position="1"/>
        <end position="152"/>
    </location>
</feature>
<accession>A0A9Y2N2F6</accession>
<dbReference type="PANTHER" id="PTHR43441">
    <property type="entry name" value="RIBOSOMAL-PROTEIN-SERINE ACETYLTRANSFERASE"/>
    <property type="match status" value="1"/>
</dbReference>
<dbReference type="EMBL" id="CP127294">
    <property type="protein sequence ID" value="WIX83949.1"/>
    <property type="molecule type" value="Genomic_DNA"/>
</dbReference>
<reference evidence="2 3" key="1">
    <citation type="submission" date="2023-06" db="EMBL/GenBank/DDBJ databases">
        <authorList>
            <person name="Oyuntsetseg B."/>
            <person name="Kim S.B."/>
        </authorList>
    </citation>
    <scope>NUCLEOTIDE SEQUENCE [LARGE SCALE GENOMIC DNA]</scope>
    <source>
        <strain evidence="2 3">2-15</strain>
    </source>
</reference>
<evidence type="ECO:0000259" key="1">
    <source>
        <dbReference type="PROSITE" id="PS51186"/>
    </source>
</evidence>
<dbReference type="AlphaFoldDB" id="A0A9Y2N2F6"/>